<gene>
    <name evidence="2" type="ORF">Fcan01_10821</name>
</gene>
<dbReference type="Proteomes" id="UP000198287">
    <property type="component" value="Unassembled WGS sequence"/>
</dbReference>
<proteinExistence type="predicted"/>
<feature type="signal peptide" evidence="1">
    <location>
        <begin position="1"/>
        <end position="16"/>
    </location>
</feature>
<comment type="caution">
    <text evidence="2">The sequence shown here is derived from an EMBL/GenBank/DDBJ whole genome shotgun (WGS) entry which is preliminary data.</text>
</comment>
<keyword evidence="3" id="KW-1185">Reference proteome</keyword>
<sequence>MKLFGIIVLLAAASSAAILKDTRETGPPCPIPDPLNSPAKPINATLDPLFRIDMGSSRGDLLATGLSGLSYEYTIILITLTLDFHLTLPSVHLSGEYDATGYLDARPFSQACVPSGNYSGNGSAFLDASQVELDIRVVLFANLITNKLSIRTLTINTLSFGGDVSMSFGPNWLIGGSPVEWESWSAGLKACFDAEFAANKAAITEKIRLAGNGWIGQYTIDELLELIGGGGGPCPTPSY</sequence>
<dbReference type="AlphaFoldDB" id="A0A226E711"/>
<dbReference type="EMBL" id="LNIX01000005">
    <property type="protein sequence ID" value="OXA53385.1"/>
    <property type="molecule type" value="Genomic_DNA"/>
</dbReference>
<name>A0A226E711_FOLCA</name>
<evidence type="ECO:0000256" key="1">
    <source>
        <dbReference type="SAM" id="SignalP"/>
    </source>
</evidence>
<protein>
    <submittedName>
        <fullName evidence="2">Uncharacterized protein</fullName>
    </submittedName>
</protein>
<organism evidence="2 3">
    <name type="scientific">Folsomia candida</name>
    <name type="common">Springtail</name>
    <dbReference type="NCBI Taxonomy" id="158441"/>
    <lineage>
        <taxon>Eukaryota</taxon>
        <taxon>Metazoa</taxon>
        <taxon>Ecdysozoa</taxon>
        <taxon>Arthropoda</taxon>
        <taxon>Hexapoda</taxon>
        <taxon>Collembola</taxon>
        <taxon>Entomobryomorpha</taxon>
        <taxon>Isotomoidea</taxon>
        <taxon>Isotomidae</taxon>
        <taxon>Proisotominae</taxon>
        <taxon>Folsomia</taxon>
    </lineage>
</organism>
<keyword evidence="1" id="KW-0732">Signal</keyword>
<evidence type="ECO:0000313" key="3">
    <source>
        <dbReference type="Proteomes" id="UP000198287"/>
    </source>
</evidence>
<feature type="chain" id="PRO_5012533596" evidence="1">
    <location>
        <begin position="17"/>
        <end position="239"/>
    </location>
</feature>
<reference evidence="2 3" key="1">
    <citation type="submission" date="2015-12" db="EMBL/GenBank/DDBJ databases">
        <title>The genome of Folsomia candida.</title>
        <authorList>
            <person name="Faddeeva A."/>
            <person name="Derks M.F."/>
            <person name="Anvar Y."/>
            <person name="Smit S."/>
            <person name="Van Straalen N."/>
            <person name="Roelofs D."/>
        </authorList>
    </citation>
    <scope>NUCLEOTIDE SEQUENCE [LARGE SCALE GENOMIC DNA]</scope>
    <source>
        <strain evidence="2 3">VU population</strain>
        <tissue evidence="2">Whole body</tissue>
    </source>
</reference>
<evidence type="ECO:0000313" key="2">
    <source>
        <dbReference type="EMBL" id="OXA53385.1"/>
    </source>
</evidence>
<accession>A0A226E711</accession>